<dbReference type="Proteomes" id="UP000783287">
    <property type="component" value="Unassembled WGS sequence"/>
</dbReference>
<dbReference type="InterPro" id="IPR016181">
    <property type="entry name" value="Acyl_CoA_acyltransferase"/>
</dbReference>
<dbReference type="InterPro" id="IPR050832">
    <property type="entry name" value="Bact_Acetyltransf"/>
</dbReference>
<protein>
    <submittedName>
        <fullName evidence="4">GNAT family N-acetyltransferase</fullName>
    </submittedName>
</protein>
<comment type="caution">
    <text evidence="4">The sequence shown here is derived from an EMBL/GenBank/DDBJ whole genome shotgun (WGS) entry which is preliminary data.</text>
</comment>
<dbReference type="PANTHER" id="PTHR43877">
    <property type="entry name" value="AMINOALKYLPHOSPHONATE N-ACETYLTRANSFERASE-RELATED-RELATED"/>
    <property type="match status" value="1"/>
</dbReference>
<dbReference type="Pfam" id="PF00583">
    <property type="entry name" value="Acetyltransf_1"/>
    <property type="match status" value="1"/>
</dbReference>
<evidence type="ECO:0000256" key="1">
    <source>
        <dbReference type="ARBA" id="ARBA00022679"/>
    </source>
</evidence>
<keyword evidence="1" id="KW-0808">Transferase</keyword>
<dbReference type="PROSITE" id="PS51186">
    <property type="entry name" value="GNAT"/>
    <property type="match status" value="1"/>
</dbReference>
<dbReference type="Gene3D" id="3.40.630.30">
    <property type="match status" value="1"/>
</dbReference>
<feature type="domain" description="N-acetyltransferase" evidence="3">
    <location>
        <begin position="4"/>
        <end position="152"/>
    </location>
</feature>
<dbReference type="CDD" id="cd04301">
    <property type="entry name" value="NAT_SF"/>
    <property type="match status" value="1"/>
</dbReference>
<reference evidence="4" key="2">
    <citation type="journal article" date="2021" name="Microbiome">
        <title>Successional dynamics and alternative stable states in a saline activated sludge microbial community over 9 years.</title>
        <authorList>
            <person name="Wang Y."/>
            <person name="Ye J."/>
            <person name="Ju F."/>
            <person name="Liu L."/>
            <person name="Boyd J.A."/>
            <person name="Deng Y."/>
            <person name="Parks D.H."/>
            <person name="Jiang X."/>
            <person name="Yin X."/>
            <person name="Woodcroft B.J."/>
            <person name="Tyson G.W."/>
            <person name="Hugenholtz P."/>
            <person name="Polz M.F."/>
            <person name="Zhang T."/>
        </authorList>
    </citation>
    <scope>NUCLEOTIDE SEQUENCE</scope>
    <source>
        <strain evidence="4">HKST-UBA14</strain>
    </source>
</reference>
<dbReference type="PANTHER" id="PTHR43877:SF2">
    <property type="entry name" value="AMINOALKYLPHOSPHONATE N-ACETYLTRANSFERASE-RELATED"/>
    <property type="match status" value="1"/>
</dbReference>
<dbReference type="GO" id="GO:0016747">
    <property type="term" value="F:acyltransferase activity, transferring groups other than amino-acyl groups"/>
    <property type="evidence" value="ECO:0007669"/>
    <property type="project" value="InterPro"/>
</dbReference>
<dbReference type="AlphaFoldDB" id="A0A955L6R8"/>
<dbReference type="InterPro" id="IPR000182">
    <property type="entry name" value="GNAT_dom"/>
</dbReference>
<accession>A0A955L6R8</accession>
<evidence type="ECO:0000256" key="2">
    <source>
        <dbReference type="ARBA" id="ARBA00023315"/>
    </source>
</evidence>
<name>A0A955L6R8_9BACT</name>
<reference evidence="4" key="1">
    <citation type="submission" date="2020-04" db="EMBL/GenBank/DDBJ databases">
        <authorList>
            <person name="Zhang T."/>
        </authorList>
    </citation>
    <scope>NUCLEOTIDE SEQUENCE</scope>
    <source>
        <strain evidence="4">HKST-UBA14</strain>
    </source>
</reference>
<dbReference type="SUPFAM" id="SSF55729">
    <property type="entry name" value="Acyl-CoA N-acyltransferases (Nat)"/>
    <property type="match status" value="1"/>
</dbReference>
<sequence>MNHATIRFAKDADYPNFLPVYEKFLIDVDTSHPELETMGETLFIEYINQPKNFIILALDDDQVIGISEIGIKYRRFRDKTERIEVNSMYVLPEYQGKGIGSMIIDFIESFANQEAIERIYLNSGNNTPDAHRFYKKNGYEQYGVAFKKKLSI</sequence>
<keyword evidence="2" id="KW-0012">Acyltransferase</keyword>
<evidence type="ECO:0000313" key="4">
    <source>
        <dbReference type="EMBL" id="MCA9383761.1"/>
    </source>
</evidence>
<proteinExistence type="predicted"/>
<evidence type="ECO:0000313" key="5">
    <source>
        <dbReference type="Proteomes" id="UP000783287"/>
    </source>
</evidence>
<organism evidence="4 5">
    <name type="scientific">Candidatus Dojkabacteria bacterium</name>
    <dbReference type="NCBI Taxonomy" id="2099670"/>
    <lineage>
        <taxon>Bacteria</taxon>
        <taxon>Candidatus Dojkabacteria</taxon>
    </lineage>
</organism>
<evidence type="ECO:0000259" key="3">
    <source>
        <dbReference type="PROSITE" id="PS51186"/>
    </source>
</evidence>
<dbReference type="EMBL" id="JAGQLK010000130">
    <property type="protein sequence ID" value="MCA9383761.1"/>
    <property type="molecule type" value="Genomic_DNA"/>
</dbReference>
<gene>
    <name evidence="4" type="ORF">KC909_05325</name>
</gene>